<keyword evidence="1" id="KW-1133">Transmembrane helix</keyword>
<organism evidence="2 3">
    <name type="scientific">Lentilactobacillus raoultii</name>
    <dbReference type="NCBI Taxonomy" id="1987503"/>
    <lineage>
        <taxon>Bacteria</taxon>
        <taxon>Bacillati</taxon>
        <taxon>Bacillota</taxon>
        <taxon>Bacilli</taxon>
        <taxon>Lactobacillales</taxon>
        <taxon>Lactobacillaceae</taxon>
        <taxon>Lentilactobacillus</taxon>
    </lineage>
</organism>
<sequence>MKSNQQRPHFYQQGNFWVGVTLVLLNGFFIFDNHFRIDLYFWAYLLVAIAGVAYIISAFIGRR</sequence>
<name>A0ABW3PJ44_9LACO</name>
<proteinExistence type="predicted"/>
<feature type="transmembrane region" description="Helical" evidence="1">
    <location>
        <begin position="16"/>
        <end position="35"/>
    </location>
</feature>
<evidence type="ECO:0000256" key="1">
    <source>
        <dbReference type="SAM" id="Phobius"/>
    </source>
</evidence>
<evidence type="ECO:0000313" key="2">
    <source>
        <dbReference type="EMBL" id="MFD1125216.1"/>
    </source>
</evidence>
<dbReference type="Proteomes" id="UP001597156">
    <property type="component" value="Unassembled WGS sequence"/>
</dbReference>
<comment type="caution">
    <text evidence="2">The sequence shown here is derived from an EMBL/GenBank/DDBJ whole genome shotgun (WGS) entry which is preliminary data.</text>
</comment>
<accession>A0ABW3PJ44</accession>
<evidence type="ECO:0000313" key="3">
    <source>
        <dbReference type="Proteomes" id="UP001597156"/>
    </source>
</evidence>
<dbReference type="EMBL" id="JBHTLH010000019">
    <property type="protein sequence ID" value="MFD1125216.1"/>
    <property type="molecule type" value="Genomic_DNA"/>
</dbReference>
<evidence type="ECO:0008006" key="4">
    <source>
        <dbReference type="Google" id="ProtNLM"/>
    </source>
</evidence>
<keyword evidence="3" id="KW-1185">Reference proteome</keyword>
<gene>
    <name evidence="2" type="ORF">ACFQ22_07600</name>
</gene>
<keyword evidence="1" id="KW-0812">Transmembrane</keyword>
<feature type="transmembrane region" description="Helical" evidence="1">
    <location>
        <begin position="41"/>
        <end position="61"/>
    </location>
</feature>
<keyword evidence="1" id="KW-0472">Membrane</keyword>
<reference evidence="3" key="1">
    <citation type="journal article" date="2019" name="Int. J. Syst. Evol. Microbiol.">
        <title>The Global Catalogue of Microorganisms (GCM) 10K type strain sequencing project: providing services to taxonomists for standard genome sequencing and annotation.</title>
        <authorList>
            <consortium name="The Broad Institute Genomics Platform"/>
            <consortium name="The Broad Institute Genome Sequencing Center for Infectious Disease"/>
            <person name="Wu L."/>
            <person name="Ma J."/>
        </authorList>
    </citation>
    <scope>NUCLEOTIDE SEQUENCE [LARGE SCALE GENOMIC DNA]</scope>
    <source>
        <strain evidence="3">CCUG 71848</strain>
    </source>
</reference>
<dbReference type="RefSeq" id="WP_121978138.1">
    <property type="nucleotide sequence ID" value="NZ_JBHTLH010000019.1"/>
</dbReference>
<protein>
    <recommendedName>
        <fullName evidence="4">DUF5668 domain-containing protein</fullName>
    </recommendedName>
</protein>